<dbReference type="OrthoDB" id="5984802at2759"/>
<organism evidence="1 2">
    <name type="scientific">Paramuricea clavata</name>
    <name type="common">Red gorgonian</name>
    <name type="synonym">Violescent sea-whip</name>
    <dbReference type="NCBI Taxonomy" id="317549"/>
    <lineage>
        <taxon>Eukaryota</taxon>
        <taxon>Metazoa</taxon>
        <taxon>Cnidaria</taxon>
        <taxon>Anthozoa</taxon>
        <taxon>Octocorallia</taxon>
        <taxon>Malacalcyonacea</taxon>
        <taxon>Plexauridae</taxon>
        <taxon>Paramuricea</taxon>
    </lineage>
</organism>
<dbReference type="SMART" id="SM00597">
    <property type="entry name" value="ZnF_TTF"/>
    <property type="match status" value="1"/>
</dbReference>
<keyword evidence="2" id="KW-1185">Reference proteome</keyword>
<dbReference type="InterPro" id="IPR025398">
    <property type="entry name" value="DUF4371"/>
</dbReference>
<evidence type="ECO:0000313" key="1">
    <source>
        <dbReference type="EMBL" id="CAB4024888.1"/>
    </source>
</evidence>
<evidence type="ECO:0000313" key="2">
    <source>
        <dbReference type="Proteomes" id="UP001152795"/>
    </source>
</evidence>
<name>A0A7D9L3M0_PARCT</name>
<dbReference type="InterPro" id="IPR006580">
    <property type="entry name" value="Znf_TTF"/>
</dbReference>
<feature type="non-terminal residue" evidence="1">
    <location>
        <position position="1"/>
    </location>
</feature>
<dbReference type="PANTHER" id="PTHR45749:SF21">
    <property type="entry name" value="DUF4371 DOMAIN-CONTAINING PROTEIN"/>
    <property type="match status" value="1"/>
</dbReference>
<dbReference type="Pfam" id="PF14291">
    <property type="entry name" value="DUF4371"/>
    <property type="match status" value="1"/>
</dbReference>
<dbReference type="InterPro" id="IPR012337">
    <property type="entry name" value="RNaseH-like_sf"/>
</dbReference>
<dbReference type="AlphaFoldDB" id="A0A7D9L3M0"/>
<proteinExistence type="predicted"/>
<gene>
    <name evidence="1" type="ORF">PACLA_8A073645</name>
</gene>
<dbReference type="SUPFAM" id="SSF53098">
    <property type="entry name" value="Ribonuclease H-like"/>
    <property type="match status" value="1"/>
</dbReference>
<dbReference type="PANTHER" id="PTHR45749">
    <property type="match status" value="1"/>
</dbReference>
<sequence length="455" mass="52130">MAEASVPQDLSSYEYEPSCPLPSGREARDHVISKGPCQPRDINFPLDNRNRKFLVSWYEKFPWLEYSVSLDKAFCFVCRVFNAQTSSRSEPTFIKTGFSNWKKSEVFAKHEKSDCHKHSLQAHRHWKSQKPIHHQIDEENERQESYRQQNVKKNRTVIGKIIDVVRLLGKLNLPFRGHREDKNSLNKGVFKEFLEHIAKSDSLIEDHLRNSAENAKYTSPEIQNQLIKVVGSAILDEIIRRVKGAEMYAIIADETPDLSKTEQLTVLVRYVWNGVIEERLLAVEPMEETTAEALFHTIREKLQQCGIEFSNMRGQCYDGASNVSGIHTGLQARIKEISPSAIYTHCYAHVLNLVIVDTMNDEGKKKREYVLKKLSDTRWACRADSITAIYHTLEAAIATLKEIRENEKKAHIAAEAKGLFQNVCDFEFVLALEVLKKVLLLSKGVSDKLQSEDLD</sequence>
<dbReference type="Proteomes" id="UP001152795">
    <property type="component" value="Unassembled WGS sequence"/>
</dbReference>
<reference evidence="1" key="1">
    <citation type="submission" date="2020-04" db="EMBL/GenBank/DDBJ databases">
        <authorList>
            <person name="Alioto T."/>
            <person name="Alioto T."/>
            <person name="Gomez Garrido J."/>
        </authorList>
    </citation>
    <scope>NUCLEOTIDE SEQUENCE</scope>
    <source>
        <strain evidence="1">A484AB</strain>
    </source>
</reference>
<protein>
    <submittedName>
        <fullName evidence="1">Zinc finger MYM-type 1-like</fullName>
    </submittedName>
</protein>
<dbReference type="EMBL" id="CACRXK020013289">
    <property type="protein sequence ID" value="CAB4024888.1"/>
    <property type="molecule type" value="Genomic_DNA"/>
</dbReference>
<comment type="caution">
    <text evidence="1">The sequence shown here is derived from an EMBL/GenBank/DDBJ whole genome shotgun (WGS) entry which is preliminary data.</text>
</comment>
<accession>A0A7D9L3M0</accession>